<comment type="caution">
    <text evidence="2">The sequence shown here is derived from an EMBL/GenBank/DDBJ whole genome shotgun (WGS) entry which is preliminary data.</text>
</comment>
<accession>A0A7W7Q1J2</accession>
<keyword evidence="3" id="KW-1185">Reference proteome</keyword>
<gene>
    <name evidence="2" type="ORF">FHR82_001355</name>
</gene>
<dbReference type="RefSeq" id="WP_184809425.1">
    <property type="nucleotide sequence ID" value="NZ_JACHJQ010000002.1"/>
</dbReference>
<evidence type="ECO:0000256" key="1">
    <source>
        <dbReference type="SAM" id="Phobius"/>
    </source>
</evidence>
<reference evidence="2 3" key="1">
    <citation type="submission" date="2020-08" db="EMBL/GenBank/DDBJ databases">
        <title>Genomic Encyclopedia of Type Strains, Phase III (KMG-III): the genomes of soil and plant-associated and newly described type strains.</title>
        <authorList>
            <person name="Whitman W."/>
        </authorList>
    </citation>
    <scope>NUCLEOTIDE SEQUENCE [LARGE SCALE GENOMIC DNA]</scope>
    <source>
        <strain evidence="2 3">CECT 8960</strain>
    </source>
</reference>
<organism evidence="2 3">
    <name type="scientific">Actinophytocola algeriensis</name>
    <dbReference type="NCBI Taxonomy" id="1768010"/>
    <lineage>
        <taxon>Bacteria</taxon>
        <taxon>Bacillati</taxon>
        <taxon>Actinomycetota</taxon>
        <taxon>Actinomycetes</taxon>
        <taxon>Pseudonocardiales</taxon>
        <taxon>Pseudonocardiaceae</taxon>
    </lineage>
</organism>
<name>A0A7W7Q1J2_9PSEU</name>
<dbReference type="AlphaFoldDB" id="A0A7W7Q1J2"/>
<dbReference type="EMBL" id="JACHJQ010000002">
    <property type="protein sequence ID" value="MBB4905138.1"/>
    <property type="molecule type" value="Genomic_DNA"/>
</dbReference>
<keyword evidence="1" id="KW-1133">Transmembrane helix</keyword>
<keyword evidence="1" id="KW-0812">Transmembrane</keyword>
<evidence type="ECO:0000313" key="3">
    <source>
        <dbReference type="Proteomes" id="UP000520767"/>
    </source>
</evidence>
<evidence type="ECO:0000313" key="2">
    <source>
        <dbReference type="EMBL" id="MBB4905138.1"/>
    </source>
</evidence>
<sequence length="56" mass="5735">MSVVVLVLFFSVIAAVIGALAAMVVKDKPLYGVYALCVLMGPGTILGFTYLVVSGG</sequence>
<protein>
    <submittedName>
        <fullName evidence="2">Uncharacterized protein</fullName>
    </submittedName>
</protein>
<keyword evidence="1" id="KW-0472">Membrane</keyword>
<feature type="transmembrane region" description="Helical" evidence="1">
    <location>
        <begin position="31"/>
        <end position="53"/>
    </location>
</feature>
<dbReference type="Proteomes" id="UP000520767">
    <property type="component" value="Unassembled WGS sequence"/>
</dbReference>
<proteinExistence type="predicted"/>